<dbReference type="Pfam" id="PF05175">
    <property type="entry name" value="MTS"/>
    <property type="match status" value="1"/>
</dbReference>
<keyword evidence="1" id="KW-0963">Cytoplasm</keyword>
<dbReference type="PROSITE" id="PS00092">
    <property type="entry name" value="N6_MTASE"/>
    <property type="match status" value="1"/>
</dbReference>
<evidence type="ECO:0000256" key="1">
    <source>
        <dbReference type="ARBA" id="ARBA00022490"/>
    </source>
</evidence>
<dbReference type="RefSeq" id="WP_169641907.1">
    <property type="nucleotide sequence ID" value="NZ_CP048788.1"/>
</dbReference>
<feature type="domain" description="Methyltransferase small" evidence="6">
    <location>
        <begin position="158"/>
        <end position="320"/>
    </location>
</feature>
<dbReference type="GO" id="GO:0006364">
    <property type="term" value="P:rRNA processing"/>
    <property type="evidence" value="ECO:0007669"/>
    <property type="project" value="UniProtKB-KW"/>
</dbReference>
<dbReference type="GO" id="GO:0008757">
    <property type="term" value="F:S-adenosylmethionine-dependent methyltransferase activity"/>
    <property type="evidence" value="ECO:0007669"/>
    <property type="project" value="InterPro"/>
</dbReference>
<evidence type="ECO:0000259" key="6">
    <source>
        <dbReference type="Pfam" id="PF05175"/>
    </source>
</evidence>
<protein>
    <submittedName>
        <fullName evidence="7">Class I SAM-dependent methyltransferase</fullName>
    </submittedName>
</protein>
<dbReference type="KEGG" id="rpon:G3256_16670"/>
<dbReference type="Gene3D" id="3.40.50.150">
    <property type="entry name" value="Vaccinia Virus protein VP39"/>
    <property type="match status" value="2"/>
</dbReference>
<dbReference type="AlphaFoldDB" id="A0A858SXA8"/>
<evidence type="ECO:0000256" key="4">
    <source>
        <dbReference type="ARBA" id="ARBA00022679"/>
    </source>
</evidence>
<sequence>MIDARLPLLADGSGKALSDGGRVAVFRPPAQAALPGVPQDKTVIIEGFRPAYDAWTARGYECATAAEGRFSAAVVCLVRSKDESRALIADALAVTDGPVFIDGQKTDGIDSILREVRNRVPVEGPVSKAHGKLFVIPGAAPEQFEDWRAGPALQPGGFWTAPGVFSADAVDPASDLLVRALPDKIGRRIVDLGAGWGYLSAHILTREAVEAVHLVEAGHMALECARHNVTDPRAQFHWADATRWRPQEAVDCVIMNPPFHTSRAADPALGQAFVAAAAGMLGPQGQLWMVANRHLPYEATLGSFFSRVSETGGDHRFKLFHAARPLRKRGR</sequence>
<keyword evidence="5" id="KW-0949">S-adenosyl-L-methionine</keyword>
<dbReference type="GO" id="GO:0008170">
    <property type="term" value="F:N-methyltransferase activity"/>
    <property type="evidence" value="ECO:0007669"/>
    <property type="project" value="UniProtKB-ARBA"/>
</dbReference>
<evidence type="ECO:0000256" key="5">
    <source>
        <dbReference type="ARBA" id="ARBA00022691"/>
    </source>
</evidence>
<accession>A0A858SXA8</accession>
<evidence type="ECO:0000313" key="8">
    <source>
        <dbReference type="Proteomes" id="UP000503308"/>
    </source>
</evidence>
<keyword evidence="2" id="KW-0698">rRNA processing</keyword>
<organism evidence="7 8">
    <name type="scientific">Roseobacter ponti</name>
    <dbReference type="NCBI Taxonomy" id="1891787"/>
    <lineage>
        <taxon>Bacteria</taxon>
        <taxon>Pseudomonadati</taxon>
        <taxon>Pseudomonadota</taxon>
        <taxon>Alphaproteobacteria</taxon>
        <taxon>Rhodobacterales</taxon>
        <taxon>Roseobacteraceae</taxon>
        <taxon>Roseobacter</taxon>
    </lineage>
</organism>
<dbReference type="SUPFAM" id="SSF53335">
    <property type="entry name" value="S-adenosyl-L-methionine-dependent methyltransferases"/>
    <property type="match status" value="1"/>
</dbReference>
<dbReference type="PANTHER" id="PTHR47816:SF4">
    <property type="entry name" value="RIBOSOMAL RNA SMALL SUBUNIT METHYLTRANSFERASE C"/>
    <property type="match status" value="1"/>
</dbReference>
<evidence type="ECO:0000256" key="3">
    <source>
        <dbReference type="ARBA" id="ARBA00022603"/>
    </source>
</evidence>
<keyword evidence="8" id="KW-1185">Reference proteome</keyword>
<dbReference type="Proteomes" id="UP000503308">
    <property type="component" value="Chromosome"/>
</dbReference>
<keyword evidence="3 7" id="KW-0489">Methyltransferase</keyword>
<dbReference type="GO" id="GO:0032259">
    <property type="term" value="P:methylation"/>
    <property type="evidence" value="ECO:0007669"/>
    <property type="project" value="UniProtKB-KW"/>
</dbReference>
<dbReference type="CDD" id="cd02440">
    <property type="entry name" value="AdoMet_MTases"/>
    <property type="match status" value="1"/>
</dbReference>
<dbReference type="InterPro" id="IPR046977">
    <property type="entry name" value="RsmC/RlmG"/>
</dbReference>
<keyword evidence="4 7" id="KW-0808">Transferase</keyword>
<dbReference type="PANTHER" id="PTHR47816">
    <property type="entry name" value="RIBOSOMAL RNA SMALL SUBUNIT METHYLTRANSFERASE C"/>
    <property type="match status" value="1"/>
</dbReference>
<evidence type="ECO:0000313" key="7">
    <source>
        <dbReference type="EMBL" id="QJF52687.1"/>
    </source>
</evidence>
<dbReference type="EMBL" id="CP048788">
    <property type="protein sequence ID" value="QJF52687.1"/>
    <property type="molecule type" value="Genomic_DNA"/>
</dbReference>
<dbReference type="InterPro" id="IPR007848">
    <property type="entry name" value="Small_mtfrase_dom"/>
</dbReference>
<gene>
    <name evidence="7" type="ORF">G3256_16670</name>
</gene>
<dbReference type="InterPro" id="IPR029063">
    <property type="entry name" value="SAM-dependent_MTases_sf"/>
</dbReference>
<proteinExistence type="predicted"/>
<reference evidence="7 8" key="1">
    <citation type="submission" date="2020-02" db="EMBL/GenBank/DDBJ databases">
        <title>Genome sequence of Roseobacter ponti.</title>
        <authorList>
            <person name="Hollensteiner J."/>
            <person name="Schneider D."/>
            <person name="Poehlein A."/>
            <person name="Daniel R."/>
        </authorList>
    </citation>
    <scope>NUCLEOTIDE SEQUENCE [LARGE SCALE GENOMIC DNA]</scope>
    <source>
        <strain evidence="7 8">DSM 106830</strain>
    </source>
</reference>
<dbReference type="InterPro" id="IPR002052">
    <property type="entry name" value="DNA_methylase_N6_adenine_CS"/>
</dbReference>
<evidence type="ECO:0000256" key="2">
    <source>
        <dbReference type="ARBA" id="ARBA00022552"/>
    </source>
</evidence>
<name>A0A858SXA8_9RHOB</name>
<dbReference type="GO" id="GO:0003676">
    <property type="term" value="F:nucleic acid binding"/>
    <property type="evidence" value="ECO:0007669"/>
    <property type="project" value="InterPro"/>
</dbReference>